<reference evidence="2 3" key="1">
    <citation type="journal article" date="2014" name="Int. J. Syst. Evol. Microbiol.">
        <title>Complete genome sequence of Corynebacterium casei LMG S-19264T (=DSM 44701T), isolated from a smear-ripened cheese.</title>
        <authorList>
            <consortium name="US DOE Joint Genome Institute (JGI-PGF)"/>
            <person name="Walter F."/>
            <person name="Albersmeier A."/>
            <person name="Kalinowski J."/>
            <person name="Ruckert C."/>
        </authorList>
    </citation>
    <scope>NUCLEOTIDE SEQUENCE [LARGE SCALE GENOMIC DNA]</scope>
    <source>
        <strain evidence="2 3">NBRC 111766</strain>
    </source>
</reference>
<keyword evidence="1" id="KW-0472">Membrane</keyword>
<keyword evidence="3" id="KW-1185">Reference proteome</keyword>
<feature type="transmembrane region" description="Helical" evidence="1">
    <location>
        <begin position="126"/>
        <end position="148"/>
    </location>
</feature>
<dbReference type="EMBL" id="BSPP01000005">
    <property type="protein sequence ID" value="GLS86554.1"/>
    <property type="molecule type" value="Genomic_DNA"/>
</dbReference>
<sequence>MVDGATREVWLHRALFVAIALLLLFWRLLPLPMAMMSDCAETAGWCRFTVWLNRTPGPDLLLCIIFAWTMRRPDYLPVLLIAAVVLLEDMLLDRPPGLWTALVLLASEFVRGRVALTRELNFGVEWLLVAGLMVAMLVVYRLVFAMVLVTQTGFGFAMIQVAWSVLCYPAVVFLSRYVLDLHKPAMGEIDAYGRRM</sequence>
<dbReference type="Proteomes" id="UP001157355">
    <property type="component" value="Unassembled WGS sequence"/>
</dbReference>
<feature type="transmembrane region" description="Helical" evidence="1">
    <location>
        <begin position="154"/>
        <end position="179"/>
    </location>
</feature>
<evidence type="ECO:0000313" key="3">
    <source>
        <dbReference type="Proteomes" id="UP001157355"/>
    </source>
</evidence>
<proteinExistence type="predicted"/>
<name>A0AA37X098_9RHOB</name>
<comment type="caution">
    <text evidence="2">The sequence shown here is derived from an EMBL/GenBank/DDBJ whole genome shotgun (WGS) entry which is preliminary data.</text>
</comment>
<evidence type="ECO:0000256" key="1">
    <source>
        <dbReference type="SAM" id="Phobius"/>
    </source>
</evidence>
<evidence type="ECO:0008006" key="4">
    <source>
        <dbReference type="Google" id="ProtNLM"/>
    </source>
</evidence>
<keyword evidence="1" id="KW-1133">Transmembrane helix</keyword>
<organism evidence="2 3">
    <name type="scientific">Cypionkella aquatica</name>
    <dbReference type="NCBI Taxonomy" id="1756042"/>
    <lineage>
        <taxon>Bacteria</taxon>
        <taxon>Pseudomonadati</taxon>
        <taxon>Pseudomonadota</taxon>
        <taxon>Alphaproteobacteria</taxon>
        <taxon>Rhodobacterales</taxon>
        <taxon>Paracoccaceae</taxon>
        <taxon>Cypionkella</taxon>
    </lineage>
</organism>
<accession>A0AA37X098</accession>
<protein>
    <recommendedName>
        <fullName evidence="4">Rod shape-determining protein MreD</fullName>
    </recommendedName>
</protein>
<keyword evidence="1" id="KW-0812">Transmembrane</keyword>
<feature type="transmembrane region" description="Helical" evidence="1">
    <location>
        <begin position="12"/>
        <end position="29"/>
    </location>
</feature>
<evidence type="ECO:0000313" key="2">
    <source>
        <dbReference type="EMBL" id="GLS86554.1"/>
    </source>
</evidence>
<gene>
    <name evidence="2" type="ORF">GCM10010873_15280</name>
</gene>
<dbReference type="AlphaFoldDB" id="A0AA37X098"/>
<dbReference type="RefSeq" id="WP_284324774.1">
    <property type="nucleotide sequence ID" value="NZ_BSPP01000005.1"/>
</dbReference>